<dbReference type="CDD" id="cd16278">
    <property type="entry name" value="metallo-hydrolase-like_MBL-fold"/>
    <property type="match status" value="1"/>
</dbReference>
<proteinExistence type="predicted"/>
<dbReference type="AlphaFoldDB" id="A0A6J7HN08"/>
<evidence type="ECO:0000259" key="1">
    <source>
        <dbReference type="SMART" id="SM00849"/>
    </source>
</evidence>
<accession>A0A6J7HN08</accession>
<organism evidence="2">
    <name type="scientific">freshwater metagenome</name>
    <dbReference type="NCBI Taxonomy" id="449393"/>
    <lineage>
        <taxon>unclassified sequences</taxon>
        <taxon>metagenomes</taxon>
        <taxon>ecological metagenomes</taxon>
    </lineage>
</organism>
<dbReference type="InterPro" id="IPR036388">
    <property type="entry name" value="WH-like_DNA-bd_sf"/>
</dbReference>
<dbReference type="SUPFAM" id="SSF56281">
    <property type="entry name" value="Metallo-hydrolase/oxidoreductase"/>
    <property type="match status" value="1"/>
</dbReference>
<dbReference type="SMART" id="SM00849">
    <property type="entry name" value="Lactamase_B"/>
    <property type="match status" value="1"/>
</dbReference>
<dbReference type="EMBL" id="CAFBMR010000064">
    <property type="protein sequence ID" value="CAB4920768.1"/>
    <property type="molecule type" value="Genomic_DNA"/>
</dbReference>
<dbReference type="PANTHER" id="PTHR23131:SF0">
    <property type="entry name" value="ENDORIBONUCLEASE LACTB2"/>
    <property type="match status" value="1"/>
</dbReference>
<evidence type="ECO:0000313" key="2">
    <source>
        <dbReference type="EMBL" id="CAB4920768.1"/>
    </source>
</evidence>
<dbReference type="Gene3D" id="1.10.10.10">
    <property type="entry name" value="Winged helix-like DNA-binding domain superfamily/Winged helix DNA-binding domain"/>
    <property type="match status" value="1"/>
</dbReference>
<sequence>MSGRLIPVSDRPWSGGRVSPRAVCVLAPNASPMTLDGTNTWILAEPGAREALVIDPGPLDQAHLAAIDHTVRDLDLKISVIALTHDHIDHSEGASELAARTGAKVLAWRSRNLATSQTLIVDGLEVEVLPTPGHSADGVTFHVRADAALLTGDTVLGRGTTVVAWPDGNLGHYLDSLQLLRDTAANARLLLPGHGPSLDDPAQILTDYVEHRQARLQQVRDALGAGARTPDEVVDVVYAGLDPALREAALLSTRAQLDYLAG</sequence>
<feature type="domain" description="Metallo-beta-lactamase" evidence="1">
    <location>
        <begin position="37"/>
        <end position="194"/>
    </location>
</feature>
<dbReference type="InterPro" id="IPR001279">
    <property type="entry name" value="Metallo-B-lactamas"/>
</dbReference>
<dbReference type="InterPro" id="IPR050662">
    <property type="entry name" value="Sec-metab_biosynth-thioest"/>
</dbReference>
<protein>
    <submittedName>
        <fullName evidence="2">Unannotated protein</fullName>
    </submittedName>
</protein>
<dbReference type="Gene3D" id="3.60.15.10">
    <property type="entry name" value="Ribonuclease Z/Hydroxyacylglutathione hydrolase-like"/>
    <property type="match status" value="1"/>
</dbReference>
<dbReference type="InterPro" id="IPR036866">
    <property type="entry name" value="RibonucZ/Hydroxyglut_hydro"/>
</dbReference>
<gene>
    <name evidence="2" type="ORF">UFOPK3610_01398</name>
</gene>
<name>A0A6J7HN08_9ZZZZ</name>
<dbReference type="Pfam" id="PF00753">
    <property type="entry name" value="Lactamase_B"/>
    <property type="match status" value="2"/>
</dbReference>
<dbReference type="PANTHER" id="PTHR23131">
    <property type="entry name" value="ENDORIBONUCLEASE LACTB2"/>
    <property type="match status" value="1"/>
</dbReference>
<reference evidence="2" key="1">
    <citation type="submission" date="2020-05" db="EMBL/GenBank/DDBJ databases">
        <authorList>
            <person name="Chiriac C."/>
            <person name="Salcher M."/>
            <person name="Ghai R."/>
            <person name="Kavagutti S V."/>
        </authorList>
    </citation>
    <scope>NUCLEOTIDE SEQUENCE</scope>
</reference>